<sequence length="133" mass="15857">MDKRTKVKLITTVICLLASVFALYIFLFVADVSKGWRIALIVIAIFWLWLIPVGCLIYFLIKKNHKLFTAYLLCFSTIALPIFDHYHTNLFLFVFLFFIISRIPWKSKWFMPWCFLMSVLFYLLSMGVVQHFR</sequence>
<feature type="transmembrane region" description="Helical" evidence="1">
    <location>
        <begin position="7"/>
        <end position="30"/>
    </location>
</feature>
<feature type="transmembrane region" description="Helical" evidence="1">
    <location>
        <begin position="112"/>
        <end position="132"/>
    </location>
</feature>
<feature type="non-terminal residue" evidence="2">
    <location>
        <position position="133"/>
    </location>
</feature>
<keyword evidence="1" id="KW-1133">Transmembrane helix</keyword>
<feature type="transmembrane region" description="Helical" evidence="1">
    <location>
        <begin position="36"/>
        <end position="60"/>
    </location>
</feature>
<reference evidence="2" key="1">
    <citation type="submission" date="2020-10" db="EMBL/GenBank/DDBJ databases">
        <authorList>
            <person name="Gilroy R."/>
        </authorList>
    </citation>
    <scope>NUCLEOTIDE SEQUENCE</scope>
    <source>
        <strain evidence="2">ChiBcec16-1751</strain>
    </source>
</reference>
<dbReference type="AlphaFoldDB" id="A0A9D1F876"/>
<reference evidence="2" key="2">
    <citation type="journal article" date="2021" name="PeerJ">
        <title>Extensive microbial diversity within the chicken gut microbiome revealed by metagenomics and culture.</title>
        <authorList>
            <person name="Gilroy R."/>
            <person name="Ravi A."/>
            <person name="Getino M."/>
            <person name="Pursley I."/>
            <person name="Horton D.L."/>
            <person name="Alikhan N.F."/>
            <person name="Baker D."/>
            <person name="Gharbi K."/>
            <person name="Hall N."/>
            <person name="Watson M."/>
            <person name="Adriaenssens E.M."/>
            <person name="Foster-Nyarko E."/>
            <person name="Jarju S."/>
            <person name="Secka A."/>
            <person name="Antonio M."/>
            <person name="Oren A."/>
            <person name="Chaudhuri R.R."/>
            <person name="La Ragione R."/>
            <person name="Hildebrand F."/>
            <person name="Pallen M.J."/>
        </authorList>
    </citation>
    <scope>NUCLEOTIDE SEQUENCE</scope>
    <source>
        <strain evidence="2">ChiBcec16-1751</strain>
    </source>
</reference>
<dbReference type="EMBL" id="DVJJ01000032">
    <property type="protein sequence ID" value="HIS64069.1"/>
    <property type="molecule type" value="Genomic_DNA"/>
</dbReference>
<organism evidence="2 3">
    <name type="scientific">Candidatus Avoscillospira avistercoris</name>
    <dbReference type="NCBI Taxonomy" id="2840707"/>
    <lineage>
        <taxon>Bacteria</taxon>
        <taxon>Bacillati</taxon>
        <taxon>Bacillota</taxon>
        <taxon>Clostridia</taxon>
        <taxon>Eubacteriales</taxon>
        <taxon>Oscillospiraceae</taxon>
        <taxon>Oscillospiraceae incertae sedis</taxon>
        <taxon>Candidatus Avoscillospira</taxon>
    </lineage>
</organism>
<keyword evidence="1" id="KW-0472">Membrane</keyword>
<accession>A0A9D1F876</accession>
<protein>
    <submittedName>
        <fullName evidence="2">Uncharacterized protein</fullName>
    </submittedName>
</protein>
<evidence type="ECO:0000256" key="1">
    <source>
        <dbReference type="SAM" id="Phobius"/>
    </source>
</evidence>
<evidence type="ECO:0000313" key="2">
    <source>
        <dbReference type="EMBL" id="HIS64069.1"/>
    </source>
</evidence>
<dbReference type="Proteomes" id="UP000886741">
    <property type="component" value="Unassembled WGS sequence"/>
</dbReference>
<keyword evidence="1" id="KW-0812">Transmembrane</keyword>
<feature type="transmembrane region" description="Helical" evidence="1">
    <location>
        <begin position="67"/>
        <end position="83"/>
    </location>
</feature>
<proteinExistence type="predicted"/>
<comment type="caution">
    <text evidence="2">The sequence shown here is derived from an EMBL/GenBank/DDBJ whole genome shotgun (WGS) entry which is preliminary data.</text>
</comment>
<evidence type="ECO:0000313" key="3">
    <source>
        <dbReference type="Proteomes" id="UP000886741"/>
    </source>
</evidence>
<name>A0A9D1F876_9FIRM</name>
<gene>
    <name evidence="2" type="ORF">IAA83_01695</name>
</gene>